<dbReference type="GO" id="GO:0008107">
    <property type="term" value="F:galactoside 2-alpha-L-fucosyltransferase activity"/>
    <property type="evidence" value="ECO:0007669"/>
    <property type="project" value="InterPro"/>
</dbReference>
<gene>
    <name evidence="3" type="ORF">SAMN04488570_3303</name>
</gene>
<evidence type="ECO:0000313" key="4">
    <source>
        <dbReference type="Proteomes" id="UP000198859"/>
    </source>
</evidence>
<dbReference type="GO" id="GO:0005975">
    <property type="term" value="P:carbohydrate metabolic process"/>
    <property type="evidence" value="ECO:0007669"/>
    <property type="project" value="InterPro"/>
</dbReference>
<dbReference type="STRING" id="642780.SAMN04488570_3303"/>
<name>A0A1H1WZ87_9ACTN</name>
<keyword evidence="4" id="KW-1185">Reference proteome</keyword>
<dbReference type="Proteomes" id="UP000198859">
    <property type="component" value="Chromosome I"/>
</dbReference>
<dbReference type="AlphaFoldDB" id="A0A1H1WZ87"/>
<sequence length="277" mass="31005">MTHVRLMGGLGNQLFQLAAGLHLQQELGLPVRWDRSWFREPAAGDTHRHLELDGVVPRRQLSGGSRWAARLAWSGRNPRLLRERGPHHDLLASSEVDRHSWLEGYFQFGTYPVQVEATLAELLRPRLGGAAGQCGPDDVAVHVRLGDYHANPVTRRHHGLLEPDWFRRALGLVPDVGERRLVVFTDSPDVFEEEYAASLPGRHVVSPTQTAWDTLDEMSRCGTIVMSNSSLSWWAAFLARTRHPGGAEVLHPVPWFAEPGAADQHMPLDSWTAVPRD</sequence>
<dbReference type="Pfam" id="PF01531">
    <property type="entry name" value="Glyco_transf_11"/>
    <property type="match status" value="1"/>
</dbReference>
<protein>
    <submittedName>
        <fullName evidence="3">Glycosyl transferase family 11</fullName>
    </submittedName>
</protein>
<dbReference type="InterPro" id="IPR002516">
    <property type="entry name" value="Glyco_trans_11"/>
</dbReference>
<evidence type="ECO:0000313" key="3">
    <source>
        <dbReference type="EMBL" id="SDT01726.1"/>
    </source>
</evidence>
<dbReference type="PANTHER" id="PTHR11927">
    <property type="entry name" value="GALACTOSIDE 2-L-FUCOSYLTRANSFERASE"/>
    <property type="match status" value="1"/>
</dbReference>
<keyword evidence="2 3" id="KW-0808">Transferase</keyword>
<reference evidence="4" key="1">
    <citation type="submission" date="2016-10" db="EMBL/GenBank/DDBJ databases">
        <authorList>
            <person name="Varghese N."/>
            <person name="Submissions S."/>
        </authorList>
    </citation>
    <scope>NUCLEOTIDE SEQUENCE [LARGE SCALE GENOMIC DNA]</scope>
    <source>
        <strain evidence="4">DSM 22127</strain>
    </source>
</reference>
<dbReference type="PANTHER" id="PTHR11927:SF9">
    <property type="entry name" value="L-FUCOSYLTRANSFERASE"/>
    <property type="match status" value="1"/>
</dbReference>
<dbReference type="OrthoDB" id="9794601at2"/>
<dbReference type="RefSeq" id="WP_157682916.1">
    <property type="nucleotide sequence ID" value="NZ_LT629757.1"/>
</dbReference>
<dbReference type="EMBL" id="LT629757">
    <property type="protein sequence ID" value="SDT01726.1"/>
    <property type="molecule type" value="Genomic_DNA"/>
</dbReference>
<accession>A0A1H1WZ87</accession>
<dbReference type="GO" id="GO:0016020">
    <property type="term" value="C:membrane"/>
    <property type="evidence" value="ECO:0007669"/>
    <property type="project" value="InterPro"/>
</dbReference>
<proteinExistence type="predicted"/>
<organism evidence="3 4">
    <name type="scientific">Nocardioides scoriae</name>
    <dbReference type="NCBI Taxonomy" id="642780"/>
    <lineage>
        <taxon>Bacteria</taxon>
        <taxon>Bacillati</taxon>
        <taxon>Actinomycetota</taxon>
        <taxon>Actinomycetes</taxon>
        <taxon>Propionibacteriales</taxon>
        <taxon>Nocardioidaceae</taxon>
        <taxon>Nocardioides</taxon>
    </lineage>
</organism>
<keyword evidence="1" id="KW-0328">Glycosyltransferase</keyword>
<evidence type="ECO:0000256" key="2">
    <source>
        <dbReference type="ARBA" id="ARBA00022679"/>
    </source>
</evidence>
<dbReference type="CDD" id="cd11301">
    <property type="entry name" value="Fut1_Fut2_like"/>
    <property type="match status" value="1"/>
</dbReference>
<evidence type="ECO:0000256" key="1">
    <source>
        <dbReference type="ARBA" id="ARBA00022676"/>
    </source>
</evidence>